<proteinExistence type="predicted"/>
<dbReference type="AlphaFoldDB" id="A0A0S3RNK1"/>
<name>A0A0S3RNK1_PHAAN</name>
<dbReference type="EMBL" id="AP015036">
    <property type="protein sequence ID" value="BAT82164.1"/>
    <property type="molecule type" value="Genomic_DNA"/>
</dbReference>
<dbReference type="Proteomes" id="UP000291084">
    <property type="component" value="Chromosome 3"/>
</dbReference>
<gene>
    <name evidence="2" type="primary">Vigan.03G213000</name>
    <name evidence="2" type="ORF">VIGAN_03213000</name>
</gene>
<feature type="transmembrane region" description="Helical" evidence="1">
    <location>
        <begin position="25"/>
        <end position="48"/>
    </location>
</feature>
<keyword evidence="1" id="KW-0472">Membrane</keyword>
<organism evidence="2 3">
    <name type="scientific">Vigna angularis var. angularis</name>
    <dbReference type="NCBI Taxonomy" id="157739"/>
    <lineage>
        <taxon>Eukaryota</taxon>
        <taxon>Viridiplantae</taxon>
        <taxon>Streptophyta</taxon>
        <taxon>Embryophyta</taxon>
        <taxon>Tracheophyta</taxon>
        <taxon>Spermatophyta</taxon>
        <taxon>Magnoliopsida</taxon>
        <taxon>eudicotyledons</taxon>
        <taxon>Gunneridae</taxon>
        <taxon>Pentapetalae</taxon>
        <taxon>rosids</taxon>
        <taxon>fabids</taxon>
        <taxon>Fabales</taxon>
        <taxon>Fabaceae</taxon>
        <taxon>Papilionoideae</taxon>
        <taxon>50 kb inversion clade</taxon>
        <taxon>NPAAA clade</taxon>
        <taxon>indigoferoid/millettioid clade</taxon>
        <taxon>Phaseoleae</taxon>
        <taxon>Vigna</taxon>
    </lineage>
</organism>
<evidence type="ECO:0000256" key="1">
    <source>
        <dbReference type="SAM" id="Phobius"/>
    </source>
</evidence>
<keyword evidence="3" id="KW-1185">Reference proteome</keyword>
<keyword evidence="1" id="KW-0812">Transmembrane</keyword>
<evidence type="ECO:0000313" key="2">
    <source>
        <dbReference type="EMBL" id="BAT82164.1"/>
    </source>
</evidence>
<reference evidence="2 3" key="1">
    <citation type="journal article" date="2015" name="Sci. Rep.">
        <title>The power of single molecule real-time sequencing technology in the de novo assembly of a eukaryotic genome.</title>
        <authorList>
            <person name="Sakai H."/>
            <person name="Naito K."/>
            <person name="Ogiso-Tanaka E."/>
            <person name="Takahashi Y."/>
            <person name="Iseki K."/>
            <person name="Muto C."/>
            <person name="Satou K."/>
            <person name="Teruya K."/>
            <person name="Shiroma A."/>
            <person name="Shimoji M."/>
            <person name="Hirano T."/>
            <person name="Itoh T."/>
            <person name="Kaga A."/>
            <person name="Tomooka N."/>
        </authorList>
    </citation>
    <scope>NUCLEOTIDE SEQUENCE [LARGE SCALE GENOMIC DNA]</scope>
    <source>
        <strain evidence="3">cv. Shumari</strain>
    </source>
</reference>
<accession>A0A0S3RNK1</accession>
<sequence length="140" mass="15335">MITESVSLDILCTILLLLVQEHLPLTSLISLFFFLFLSLLYAPISLLAPPALSPVAARSHHHLACECVAFGVKSKRGKSQIYRSEGPASTPKDPFSIPNVHKKFQKLTRNISKVIASFRNSLNLDSPPSSKAHASSRKLA</sequence>
<keyword evidence="1" id="KW-1133">Transmembrane helix</keyword>
<protein>
    <submittedName>
        <fullName evidence="2">Uncharacterized protein</fullName>
    </submittedName>
</protein>
<evidence type="ECO:0000313" key="3">
    <source>
        <dbReference type="Proteomes" id="UP000291084"/>
    </source>
</evidence>